<dbReference type="STRING" id="938405.SAMN02927895_03567"/>
<sequence>RNLVAAARINATTVSATAGHVVNAGGARIVNGTVQVAPPGFELATLPGPLTAAAARALALAGTPLALGVSPTGGATASAAPGVPTTTGSTPSLTITAGDTVSNAGVILAHRDLGVTAGRSIRNTAGASLLAETGRLTITATAGAIDMTSSSAGAGEAVAFRAGGAVTVTTAAIDAAVDQSILSGGSFTVTGSSLTAGRDLSVDVGGELRLESTALQASRDLSAVTRLGGISLADSTLTAGGTLGLTASGAIGQTRGMINAAAGTAIQAGSGITITGAGGAAPVLRSTGGGITLTADSGDIALSNAGLSAASALAVQAIQGDVTIGSSSLSSDGSGSIAAGGAVNLASTIVRAMADQSIMAGGGFAAAGSSLAAGRDLTIGAGTGFGLTSSGLKAGRNLSITTRLGNAATTDGAFLAGGTLAVTAAGGAVTQTRGSITGAGDASLRGGTDVTVTDAGSGIQPALRSTGGALTVVAGSGAVSLRNARLDGATGLGLAAGQDIGLTDTALTTTGRLAAAAGSGSLAVLRGVLTSTAGDIDLTAGGTGAITASALHAPSASGSVRVVTTGGLALSTLTVSADAADFEAGRIAPTDARTYGATNGASALTVTDGVTASIGSKILFAGPGGVSGIGPILVTPRGTPLPAVLFDTRIAPGSNPLSIVQPDTAGVIASQQPTQVRSAPGAQSPGAFGLPNQSIAAGTANINVNAGQSPVFLLVDGGTVLGTITAGRLAIHGTGGGMTLFGTLNGSVGAEAARFADITRPIEANSLQRYRINACVVSSINCVVPPSIQIIPPRPSDRAQFSVENNRITADVLIPNVAEEIEQ</sequence>
<keyword evidence="2" id="KW-1185">Reference proteome</keyword>
<dbReference type="AlphaFoldDB" id="A0A1G7AFC5"/>
<name>A0A1G7AFC5_9PROT</name>
<feature type="non-terminal residue" evidence="1">
    <location>
        <position position="1"/>
    </location>
</feature>
<dbReference type="Proteomes" id="UP000198925">
    <property type="component" value="Unassembled WGS sequence"/>
</dbReference>
<evidence type="ECO:0000313" key="1">
    <source>
        <dbReference type="EMBL" id="SDE13521.1"/>
    </source>
</evidence>
<organism evidence="1 2">
    <name type="scientific">Belnapia rosea</name>
    <dbReference type="NCBI Taxonomy" id="938405"/>
    <lineage>
        <taxon>Bacteria</taxon>
        <taxon>Pseudomonadati</taxon>
        <taxon>Pseudomonadota</taxon>
        <taxon>Alphaproteobacteria</taxon>
        <taxon>Acetobacterales</taxon>
        <taxon>Roseomonadaceae</taxon>
        <taxon>Belnapia</taxon>
    </lineage>
</organism>
<dbReference type="EMBL" id="FMZX01000019">
    <property type="protein sequence ID" value="SDE13521.1"/>
    <property type="molecule type" value="Genomic_DNA"/>
</dbReference>
<protein>
    <submittedName>
        <fullName evidence="1">Uncharacterized protein</fullName>
    </submittedName>
</protein>
<reference evidence="1 2" key="1">
    <citation type="submission" date="2016-10" db="EMBL/GenBank/DDBJ databases">
        <authorList>
            <person name="de Groot N.N."/>
        </authorList>
    </citation>
    <scope>NUCLEOTIDE SEQUENCE [LARGE SCALE GENOMIC DNA]</scope>
    <source>
        <strain evidence="1 2">CPCC 100156</strain>
    </source>
</reference>
<proteinExistence type="predicted"/>
<dbReference type="RefSeq" id="WP_176849741.1">
    <property type="nucleotide sequence ID" value="NZ_FMZX01000019.1"/>
</dbReference>
<accession>A0A1G7AFC5</accession>
<evidence type="ECO:0000313" key="2">
    <source>
        <dbReference type="Proteomes" id="UP000198925"/>
    </source>
</evidence>
<gene>
    <name evidence="1" type="ORF">SAMN04487779_101979</name>
</gene>